<dbReference type="Proteomes" id="UP000663862">
    <property type="component" value="Unassembled WGS sequence"/>
</dbReference>
<gene>
    <name evidence="2" type="ORF">FME351_LOCUS19153</name>
    <name evidence="4" type="ORF">HFQ381_LOCUS11903</name>
    <name evidence="3" type="ORF">LUA448_LOCUS30034</name>
    <name evidence="1" type="ORF">TIS948_LOCUS10559</name>
    <name evidence="6" type="ORF">TOA249_LOCUS5117</name>
    <name evidence="5" type="ORF">TSG867_LOCUS13371</name>
    <name evidence="7" type="ORF">UJA718_LOCUS28509</name>
</gene>
<evidence type="ECO:0000313" key="8">
    <source>
        <dbReference type="Proteomes" id="UP000663873"/>
    </source>
</evidence>
<dbReference type="EMBL" id="CAJNYD010004352">
    <property type="protein sequence ID" value="CAF3592945.1"/>
    <property type="molecule type" value="Genomic_DNA"/>
</dbReference>
<dbReference type="EMBL" id="CAJNYU010002382">
    <property type="protein sequence ID" value="CAF3544450.1"/>
    <property type="molecule type" value="Genomic_DNA"/>
</dbReference>
<evidence type="ECO:0000313" key="4">
    <source>
        <dbReference type="EMBL" id="CAF4274939.1"/>
    </source>
</evidence>
<dbReference type="Proteomes" id="UP000663873">
    <property type="component" value="Unassembled WGS sequence"/>
</dbReference>
<evidence type="ECO:0000313" key="3">
    <source>
        <dbReference type="EMBL" id="CAF3592945.1"/>
    </source>
</evidence>
<proteinExistence type="predicted"/>
<evidence type="ECO:0000313" key="7">
    <source>
        <dbReference type="EMBL" id="CAF4536513.1"/>
    </source>
</evidence>
<keyword evidence="8" id="KW-1185">Reference proteome</keyword>
<evidence type="ECO:0000313" key="1">
    <source>
        <dbReference type="EMBL" id="CAF3166237.1"/>
    </source>
</evidence>
<dbReference type="EMBL" id="CAJOBO010000701">
    <property type="protein sequence ID" value="CAF4274939.1"/>
    <property type="molecule type" value="Genomic_DNA"/>
</dbReference>
<organism evidence="7 8">
    <name type="scientific">Rotaria socialis</name>
    <dbReference type="NCBI Taxonomy" id="392032"/>
    <lineage>
        <taxon>Eukaryota</taxon>
        <taxon>Metazoa</taxon>
        <taxon>Spiralia</taxon>
        <taxon>Gnathifera</taxon>
        <taxon>Rotifera</taxon>
        <taxon>Eurotatoria</taxon>
        <taxon>Bdelloidea</taxon>
        <taxon>Philodinida</taxon>
        <taxon>Philodinidae</taxon>
        <taxon>Rotaria</taxon>
    </lineage>
</organism>
<comment type="caution">
    <text evidence="7">The sequence shown here is derived from an EMBL/GenBank/DDBJ whole genome shotgun (WGS) entry which is preliminary data.</text>
</comment>
<evidence type="ECO:0000313" key="5">
    <source>
        <dbReference type="EMBL" id="CAF4406296.1"/>
    </source>
</evidence>
<dbReference type="AlphaFoldDB" id="A0A820XR24"/>
<evidence type="ECO:0000313" key="6">
    <source>
        <dbReference type="EMBL" id="CAF4522557.1"/>
    </source>
</evidence>
<dbReference type="Proteomes" id="UP000663825">
    <property type="component" value="Unassembled WGS sequence"/>
</dbReference>
<dbReference type="Proteomes" id="UP000663838">
    <property type="component" value="Unassembled WGS sequence"/>
</dbReference>
<protein>
    <submittedName>
        <fullName evidence="7">Uncharacterized protein</fullName>
    </submittedName>
</protein>
<evidence type="ECO:0000313" key="2">
    <source>
        <dbReference type="EMBL" id="CAF3544450.1"/>
    </source>
</evidence>
<dbReference type="EMBL" id="CAJOBS010000203">
    <property type="protein sequence ID" value="CAF4522557.1"/>
    <property type="molecule type" value="Genomic_DNA"/>
</dbReference>
<dbReference type="Proteomes" id="UP000663833">
    <property type="component" value="Unassembled WGS sequence"/>
</dbReference>
<sequence length="95" mass="10932">MFIVELSIHKTIETNNQFFKVVFNFHRLNKVQPGQRSQQIMLDGYSSESSSLSYYGSWAPSATLLNPSKDHHDTPDIPSPSSLRRARFVILQHQQ</sequence>
<dbReference type="EMBL" id="CAJNXB010001433">
    <property type="protein sequence ID" value="CAF3166237.1"/>
    <property type="molecule type" value="Genomic_DNA"/>
</dbReference>
<dbReference type="Proteomes" id="UP000663851">
    <property type="component" value="Unassembled WGS sequence"/>
</dbReference>
<dbReference type="EMBL" id="CAJOBP010008521">
    <property type="protein sequence ID" value="CAF4536513.1"/>
    <property type="molecule type" value="Genomic_DNA"/>
</dbReference>
<reference evidence="7" key="1">
    <citation type="submission" date="2021-02" db="EMBL/GenBank/DDBJ databases">
        <authorList>
            <person name="Nowell W R."/>
        </authorList>
    </citation>
    <scope>NUCLEOTIDE SEQUENCE</scope>
</reference>
<name>A0A820XR24_9BILA</name>
<dbReference type="EMBL" id="CAJOBQ010000709">
    <property type="protein sequence ID" value="CAF4406296.1"/>
    <property type="molecule type" value="Genomic_DNA"/>
</dbReference>
<dbReference type="Proteomes" id="UP000663869">
    <property type="component" value="Unassembled WGS sequence"/>
</dbReference>
<accession>A0A820XR24</accession>